<evidence type="ECO:0000256" key="11">
    <source>
        <dbReference type="ARBA" id="ARBA00072141"/>
    </source>
</evidence>
<comment type="cofactor">
    <cofactor evidence="1">
        <name>Mn(2+)</name>
        <dbReference type="ChEBI" id="CHEBI:29035"/>
    </cofactor>
</comment>
<comment type="cofactor">
    <cofactor evidence="2">
        <name>Mg(2+)</name>
        <dbReference type="ChEBI" id="CHEBI:18420"/>
    </cofactor>
</comment>
<dbReference type="EMBL" id="FRBR01000001">
    <property type="protein sequence ID" value="SHK98423.1"/>
    <property type="molecule type" value="Genomic_DNA"/>
</dbReference>
<dbReference type="GO" id="GO:0005524">
    <property type="term" value="F:ATP binding"/>
    <property type="evidence" value="ECO:0007669"/>
    <property type="project" value="UniProtKB-UniRule"/>
</dbReference>
<evidence type="ECO:0000256" key="9">
    <source>
        <dbReference type="ARBA" id="ARBA00023211"/>
    </source>
</evidence>
<dbReference type="Pfam" id="PF05618">
    <property type="entry name" value="Zn_protease"/>
    <property type="match status" value="1"/>
</dbReference>
<evidence type="ECO:0000313" key="14">
    <source>
        <dbReference type="EMBL" id="SHK98423.1"/>
    </source>
</evidence>
<evidence type="ECO:0000256" key="6">
    <source>
        <dbReference type="ARBA" id="ARBA00022840"/>
    </source>
</evidence>
<keyword evidence="5 12" id="KW-0547">Nucleotide-binding</keyword>
<evidence type="ECO:0000256" key="10">
    <source>
        <dbReference type="ARBA" id="ARBA00061239"/>
    </source>
</evidence>
<evidence type="ECO:0000256" key="2">
    <source>
        <dbReference type="ARBA" id="ARBA00001946"/>
    </source>
</evidence>
<dbReference type="Gene3D" id="3.30.470.20">
    <property type="entry name" value="ATP-grasp fold, B domain"/>
    <property type="match status" value="1"/>
</dbReference>
<proteinExistence type="inferred from homology"/>
<dbReference type="InterPro" id="IPR004666">
    <property type="entry name" value="Rp_bS6_RimK/Lys_biosynth_LsyX"/>
</dbReference>
<evidence type="ECO:0000259" key="13">
    <source>
        <dbReference type="PROSITE" id="PS50975"/>
    </source>
</evidence>
<dbReference type="PANTHER" id="PTHR21621:SF7">
    <property type="entry name" value="RIBOSOMAL PROTEIN BS6--L-GLUTAMATE LIGASE"/>
    <property type="match status" value="1"/>
</dbReference>
<dbReference type="SUPFAM" id="SSF50630">
    <property type="entry name" value="Acid proteases"/>
    <property type="match status" value="1"/>
</dbReference>
<dbReference type="InterPro" id="IPR041107">
    <property type="entry name" value="Rimk_N"/>
</dbReference>
<dbReference type="Pfam" id="PF18030">
    <property type="entry name" value="Rimk_N"/>
    <property type="match status" value="1"/>
</dbReference>
<evidence type="ECO:0000256" key="7">
    <source>
        <dbReference type="ARBA" id="ARBA00022842"/>
    </source>
</evidence>
<keyword evidence="3" id="KW-0436">Ligase</keyword>
<dbReference type="Pfam" id="PF08443">
    <property type="entry name" value="RimK"/>
    <property type="match status" value="1"/>
</dbReference>
<dbReference type="PANTHER" id="PTHR21621">
    <property type="entry name" value="RIBOSOMAL PROTEIN S6 MODIFICATION PROTEIN"/>
    <property type="match status" value="1"/>
</dbReference>
<evidence type="ECO:0000256" key="3">
    <source>
        <dbReference type="ARBA" id="ARBA00022598"/>
    </source>
</evidence>
<dbReference type="GO" id="GO:0009432">
    <property type="term" value="P:SOS response"/>
    <property type="evidence" value="ECO:0007669"/>
    <property type="project" value="TreeGrafter"/>
</dbReference>
<dbReference type="SUPFAM" id="SSF56059">
    <property type="entry name" value="Glutathione synthetase ATP-binding domain-like"/>
    <property type="match status" value="1"/>
</dbReference>
<evidence type="ECO:0000256" key="1">
    <source>
        <dbReference type="ARBA" id="ARBA00001936"/>
    </source>
</evidence>
<dbReference type="PROSITE" id="PS50975">
    <property type="entry name" value="ATP_GRASP"/>
    <property type="match status" value="1"/>
</dbReference>
<gene>
    <name evidence="14" type="ORF">SAMN05444398_101192</name>
</gene>
<dbReference type="Gene3D" id="3.40.50.20">
    <property type="match status" value="1"/>
</dbReference>
<sequence length="473" mass="52096">MTDTPEATQQLQFGWEEWISLPDLGVPALRAKVDTGARTSALHAFDIETFGPVGKPKVRFTVHPIPGRDDLVIPCSAPIVDRREVTSSNGEKELRYVIESNLSVNGDSWPIEITLTNRATMQSRMLLGRQALKDHITIVATDRFMQPELSYDVYHTAKMRHEAPKRALRICVLSREDNYSTRRLVEEGEKRGHSVEVINTTRCYMAINAMAPEVHYDGKRLPRFDAVIPRIGASITPYGTAIIRQFETIGTYCVNPSAGISASRDKLYAHQIMARARIGMPNTAFAASPKDTGNLIGLVGTAPLIVKLLESTQGKGVVLAETKKAAESVIDAFRGLKANFLVQDFVKEAAGEDIRCLVIGGKVVASMKRTGAEGDFRSNLHRGGSAKSVRITKEERDTALRAAKAFNLNMAGVDLLRSENGPKVLEVNSSPGFEGIENSTGKNIVGRLYENIESRVRPAPVRRRKTTTRKKSD</sequence>
<evidence type="ECO:0000256" key="12">
    <source>
        <dbReference type="PROSITE-ProRule" id="PRU00409"/>
    </source>
</evidence>
<evidence type="ECO:0000256" key="8">
    <source>
        <dbReference type="ARBA" id="ARBA00022917"/>
    </source>
</evidence>
<comment type="similarity">
    <text evidence="10">In the C-terminal section; belongs to the RimK family.</text>
</comment>
<keyword evidence="7" id="KW-0460">Magnesium</keyword>
<feature type="domain" description="ATP-grasp" evidence="13">
    <location>
        <begin position="270"/>
        <end position="453"/>
    </location>
</feature>
<name>A0A1M6WXL4_9RHOB</name>
<dbReference type="GO" id="GO:0018169">
    <property type="term" value="F:ribosomal S6-glutamic acid ligase activity"/>
    <property type="evidence" value="ECO:0007669"/>
    <property type="project" value="TreeGrafter"/>
</dbReference>
<reference evidence="14 15" key="1">
    <citation type="submission" date="2016-11" db="EMBL/GenBank/DDBJ databases">
        <authorList>
            <person name="Jaros S."/>
            <person name="Januszkiewicz K."/>
            <person name="Wedrychowicz H."/>
        </authorList>
    </citation>
    <scope>NUCLEOTIDE SEQUENCE [LARGE SCALE GENOMIC DNA]</scope>
    <source>
        <strain evidence="14 15">DSM 29589</strain>
    </source>
</reference>
<organism evidence="14 15">
    <name type="scientific">Roseovarius pacificus</name>
    <dbReference type="NCBI Taxonomy" id="337701"/>
    <lineage>
        <taxon>Bacteria</taxon>
        <taxon>Pseudomonadati</taxon>
        <taxon>Pseudomonadota</taxon>
        <taxon>Alphaproteobacteria</taxon>
        <taxon>Rhodobacterales</taxon>
        <taxon>Roseobacteraceae</taxon>
        <taxon>Roseovarius</taxon>
    </lineage>
</organism>
<dbReference type="OrthoDB" id="3865600at2"/>
<evidence type="ECO:0000256" key="5">
    <source>
        <dbReference type="ARBA" id="ARBA00022741"/>
    </source>
</evidence>
<dbReference type="Proteomes" id="UP000183974">
    <property type="component" value="Unassembled WGS sequence"/>
</dbReference>
<dbReference type="NCBIfam" id="NF007764">
    <property type="entry name" value="PRK10446.1"/>
    <property type="match status" value="1"/>
</dbReference>
<dbReference type="GO" id="GO:0006412">
    <property type="term" value="P:translation"/>
    <property type="evidence" value="ECO:0007669"/>
    <property type="project" value="UniProtKB-KW"/>
</dbReference>
<dbReference type="NCBIfam" id="TIGR00768">
    <property type="entry name" value="rimK_fam"/>
    <property type="match status" value="1"/>
</dbReference>
<dbReference type="GO" id="GO:0046872">
    <property type="term" value="F:metal ion binding"/>
    <property type="evidence" value="ECO:0007669"/>
    <property type="project" value="UniProtKB-KW"/>
</dbReference>
<evidence type="ECO:0000256" key="4">
    <source>
        <dbReference type="ARBA" id="ARBA00022723"/>
    </source>
</evidence>
<dbReference type="GO" id="GO:0005737">
    <property type="term" value="C:cytoplasm"/>
    <property type="evidence" value="ECO:0007669"/>
    <property type="project" value="TreeGrafter"/>
</dbReference>
<protein>
    <recommendedName>
        <fullName evidence="11">Probable alpha-L-glutamate ligase</fullName>
    </recommendedName>
</protein>
<accession>A0A1M6WXL4</accession>
<dbReference type="STRING" id="337701.SAMN05444398_101192"/>
<evidence type="ECO:0000313" key="15">
    <source>
        <dbReference type="Proteomes" id="UP000183974"/>
    </source>
</evidence>
<dbReference type="InterPro" id="IPR013815">
    <property type="entry name" value="ATP_grasp_subdomain_1"/>
</dbReference>
<keyword evidence="4" id="KW-0479">Metal-binding</keyword>
<keyword evidence="6 12" id="KW-0067">ATP-binding</keyword>
<keyword evidence="8" id="KW-0648">Protein biosynthesis</keyword>
<keyword evidence="9" id="KW-0464">Manganese</keyword>
<dbReference type="AlphaFoldDB" id="A0A1M6WXL4"/>
<dbReference type="Gene3D" id="3.30.1490.20">
    <property type="entry name" value="ATP-grasp fold, A domain"/>
    <property type="match status" value="1"/>
</dbReference>
<dbReference type="FunFam" id="3.30.1490.20:FF:000005">
    <property type="entry name" value="Probable alpha-L-glutamate ligase 1"/>
    <property type="match status" value="1"/>
</dbReference>
<dbReference type="InterPro" id="IPR021109">
    <property type="entry name" value="Peptidase_aspartic_dom_sf"/>
</dbReference>
<keyword evidence="15" id="KW-1185">Reference proteome</keyword>
<dbReference type="Gene3D" id="2.40.70.10">
    <property type="entry name" value="Acid Proteases"/>
    <property type="match status" value="1"/>
</dbReference>
<dbReference type="RefSeq" id="WP_073031681.1">
    <property type="nucleotide sequence ID" value="NZ_BMLR01000001.1"/>
</dbReference>
<dbReference type="InterPro" id="IPR011761">
    <property type="entry name" value="ATP-grasp"/>
</dbReference>
<dbReference type="InterPro" id="IPR008503">
    <property type="entry name" value="Asp_endopeptidase"/>
</dbReference>
<dbReference type="InterPro" id="IPR013651">
    <property type="entry name" value="ATP-grasp_RimK-type"/>
</dbReference>